<dbReference type="EMBL" id="JARKIF010000003">
    <property type="protein sequence ID" value="KAJ7644360.1"/>
    <property type="molecule type" value="Genomic_DNA"/>
</dbReference>
<keyword evidence="2" id="KW-1185">Reference proteome</keyword>
<evidence type="ECO:0000313" key="2">
    <source>
        <dbReference type="Proteomes" id="UP001221142"/>
    </source>
</evidence>
<gene>
    <name evidence="1" type="ORF">FB45DRAFT_736910</name>
</gene>
<dbReference type="Proteomes" id="UP001221142">
    <property type="component" value="Unassembled WGS sequence"/>
</dbReference>
<protein>
    <submittedName>
        <fullName evidence="1">Uncharacterized protein</fullName>
    </submittedName>
</protein>
<sequence>MLQLPPGSILIHPPFDNVVLGPEGMTYAILAEHPDWFLDVKDWITLDDDTQRISYHSALVPPESASEARCLFCRQLVASANWKIHVRDEHRVVLDFSQSNSTASCRYNGTLSLLFFNPRLLQQCTCPTRHRSFLHNQRSSP</sequence>
<proteinExistence type="predicted"/>
<accession>A0AAD7CC24</accession>
<name>A0AAD7CC24_9AGAR</name>
<organism evidence="1 2">
    <name type="scientific">Roridomyces roridus</name>
    <dbReference type="NCBI Taxonomy" id="1738132"/>
    <lineage>
        <taxon>Eukaryota</taxon>
        <taxon>Fungi</taxon>
        <taxon>Dikarya</taxon>
        <taxon>Basidiomycota</taxon>
        <taxon>Agaricomycotina</taxon>
        <taxon>Agaricomycetes</taxon>
        <taxon>Agaricomycetidae</taxon>
        <taxon>Agaricales</taxon>
        <taxon>Marasmiineae</taxon>
        <taxon>Mycenaceae</taxon>
        <taxon>Roridomyces</taxon>
    </lineage>
</organism>
<comment type="caution">
    <text evidence="1">The sequence shown here is derived from an EMBL/GenBank/DDBJ whole genome shotgun (WGS) entry which is preliminary data.</text>
</comment>
<evidence type="ECO:0000313" key="1">
    <source>
        <dbReference type="EMBL" id="KAJ7644360.1"/>
    </source>
</evidence>
<reference evidence="1" key="1">
    <citation type="submission" date="2023-03" db="EMBL/GenBank/DDBJ databases">
        <title>Massive genome expansion in bonnet fungi (Mycena s.s.) driven by repeated elements and novel gene families across ecological guilds.</title>
        <authorList>
            <consortium name="Lawrence Berkeley National Laboratory"/>
            <person name="Harder C.B."/>
            <person name="Miyauchi S."/>
            <person name="Viragh M."/>
            <person name="Kuo A."/>
            <person name="Thoen E."/>
            <person name="Andreopoulos B."/>
            <person name="Lu D."/>
            <person name="Skrede I."/>
            <person name="Drula E."/>
            <person name="Henrissat B."/>
            <person name="Morin E."/>
            <person name="Kohler A."/>
            <person name="Barry K."/>
            <person name="LaButti K."/>
            <person name="Morin E."/>
            <person name="Salamov A."/>
            <person name="Lipzen A."/>
            <person name="Mereny Z."/>
            <person name="Hegedus B."/>
            <person name="Baldrian P."/>
            <person name="Stursova M."/>
            <person name="Weitz H."/>
            <person name="Taylor A."/>
            <person name="Grigoriev I.V."/>
            <person name="Nagy L.G."/>
            <person name="Martin F."/>
            <person name="Kauserud H."/>
        </authorList>
    </citation>
    <scope>NUCLEOTIDE SEQUENCE</scope>
    <source>
        <strain evidence="1">9284</strain>
    </source>
</reference>
<dbReference type="AlphaFoldDB" id="A0AAD7CC24"/>